<feature type="region of interest" description="Disordered" evidence="1">
    <location>
        <begin position="1"/>
        <end position="23"/>
    </location>
</feature>
<sequence length="305" mass="33182">MAPTPPYQNLAFHPRASSSKSQAPNDVLATINEGVTSIDVTYKVVWTACEPPPPGFISQTPSVSRLAAEGIWTSREPPPPGFLSQTPSVSRLAAEGIWTSREPPPPGLLSQLPPLNGRAAEFLSTSSQNPFVGRREAGSASIRFQEPPGSVRITGSAVARSVRDNYQSQHSGPSVPTPQPMPEEKLPCTAILKRGTLGALSTCIYNAITDNFSDFSANDGTWAHQNGYHDYGDVQMSTRKWLQGGWVSVEDDNGNDFLFVTVERDHGVVRVWRPNMVAKRVIEGGKTELTHEEIMRLGLNEDASF</sequence>
<name>A0A8H3J1I3_9LECA</name>
<accession>A0A8H3J1I3</accession>
<dbReference type="EMBL" id="CAJPDT010000114">
    <property type="protein sequence ID" value="CAF9938992.1"/>
    <property type="molecule type" value="Genomic_DNA"/>
</dbReference>
<reference evidence="2" key="1">
    <citation type="submission" date="2021-03" db="EMBL/GenBank/DDBJ databases">
        <authorList>
            <person name="Tagirdzhanova G."/>
        </authorList>
    </citation>
    <scope>NUCLEOTIDE SEQUENCE</scope>
</reference>
<comment type="caution">
    <text evidence="2">The sequence shown here is derived from an EMBL/GenBank/DDBJ whole genome shotgun (WGS) entry which is preliminary data.</text>
</comment>
<protein>
    <submittedName>
        <fullName evidence="2">Uncharacterized protein</fullName>
    </submittedName>
</protein>
<dbReference type="Proteomes" id="UP000664534">
    <property type="component" value="Unassembled WGS sequence"/>
</dbReference>
<evidence type="ECO:0000313" key="3">
    <source>
        <dbReference type="Proteomes" id="UP000664534"/>
    </source>
</evidence>
<evidence type="ECO:0000256" key="1">
    <source>
        <dbReference type="SAM" id="MobiDB-lite"/>
    </source>
</evidence>
<dbReference type="AlphaFoldDB" id="A0A8H3J1I3"/>
<keyword evidence="3" id="KW-1185">Reference proteome</keyword>
<gene>
    <name evidence="2" type="ORF">IMSHALPRED_001160</name>
</gene>
<organism evidence="2 3">
    <name type="scientific">Imshaugia aleurites</name>
    <dbReference type="NCBI Taxonomy" id="172621"/>
    <lineage>
        <taxon>Eukaryota</taxon>
        <taxon>Fungi</taxon>
        <taxon>Dikarya</taxon>
        <taxon>Ascomycota</taxon>
        <taxon>Pezizomycotina</taxon>
        <taxon>Lecanoromycetes</taxon>
        <taxon>OSLEUM clade</taxon>
        <taxon>Lecanoromycetidae</taxon>
        <taxon>Lecanorales</taxon>
        <taxon>Lecanorineae</taxon>
        <taxon>Parmeliaceae</taxon>
        <taxon>Imshaugia</taxon>
    </lineage>
</organism>
<evidence type="ECO:0000313" key="2">
    <source>
        <dbReference type="EMBL" id="CAF9938992.1"/>
    </source>
</evidence>
<proteinExistence type="predicted"/>